<proteinExistence type="inferred from homology"/>
<feature type="domain" description="Carboxylesterase type B" evidence="6">
    <location>
        <begin position="30"/>
        <end position="547"/>
    </location>
</feature>
<dbReference type="PANTHER" id="PTHR45580">
    <property type="entry name" value="PROTEIN CBG05369"/>
    <property type="match status" value="1"/>
</dbReference>
<keyword evidence="2" id="KW-0719">Serine esterase</keyword>
<evidence type="ECO:0000256" key="3">
    <source>
        <dbReference type="ARBA" id="ARBA00022801"/>
    </source>
</evidence>
<evidence type="ECO:0000256" key="2">
    <source>
        <dbReference type="ARBA" id="ARBA00022487"/>
    </source>
</evidence>
<feature type="signal peptide" evidence="4">
    <location>
        <begin position="1"/>
        <end position="22"/>
    </location>
</feature>
<dbReference type="GO" id="GO:0052689">
    <property type="term" value="F:carboxylic ester hydrolase activity"/>
    <property type="evidence" value="ECO:0007669"/>
    <property type="project" value="UniProtKB-KW"/>
</dbReference>
<evidence type="ECO:0000256" key="5">
    <source>
        <dbReference type="SAM" id="Phobius"/>
    </source>
</evidence>
<dbReference type="InterPro" id="IPR002018">
    <property type="entry name" value="CarbesteraseB"/>
</dbReference>
<dbReference type="Proteomes" id="UP000298663">
    <property type="component" value="Unassembled WGS sequence"/>
</dbReference>
<comment type="similarity">
    <text evidence="1 4">Belongs to the type-B carboxylesterase/lipase family.</text>
</comment>
<keyword evidence="8" id="KW-1185">Reference proteome</keyword>
<accession>A0A4U5NIS4</accession>
<dbReference type="EC" id="3.1.1.-" evidence="4"/>
<dbReference type="PROSITE" id="PS00122">
    <property type="entry name" value="CARBOXYLESTERASE_B_1"/>
    <property type="match status" value="1"/>
</dbReference>
<dbReference type="PANTHER" id="PTHR45580:SF7">
    <property type="entry name" value="CARBOXYLESTERASE TYPE B DOMAIN-CONTAINING PROTEIN-RELATED"/>
    <property type="match status" value="1"/>
</dbReference>
<evidence type="ECO:0000256" key="4">
    <source>
        <dbReference type="RuleBase" id="RU361235"/>
    </source>
</evidence>
<feature type="chain" id="PRO_5020980613" description="Carboxylic ester hydrolase" evidence="4">
    <location>
        <begin position="23"/>
        <end position="644"/>
    </location>
</feature>
<keyword evidence="5" id="KW-1133">Transmembrane helix</keyword>
<dbReference type="OrthoDB" id="19653at2759"/>
<sequence length="644" mass="73424">MGVLRIALSLLLLVYLSQFVLGDESLLERKLSTGWIEGRRTVTKRGVEGYVFLGIPYGDPPVGEQRLRIAKPAKPWNGTLETKQYKASCMWNSSITHNLVEYNRMSEDCLQLNLFTNEHCLRAGNCSVVYYIHGGQFNFDSPMLLSEEYIVSNFAPTNRSVIIVTVAYRLGSLGYGNFNPELKNLSMDLNVGLHDMILGLKWVQNEIMVFGGNPDRVTLMGHSSGSVAADVLMYSPLTKGLFSQGLMMSGVAYTYYAFADNNVNQSQELAIRLGCAKTVNDFLTYESVEKVIKCFRSCSEREIVDTQRAMEDSSGNFFLGPVVDFGPNAALPYTADQMSKHKQAVPMLGGTVSKEMQDAKYLNKPDGTVDVVLLEWYCRNVVRMKGYHDEEATTSACVQEYNNASRSIYLYDDTTFWVAHYKSINDAVSKGVPGYQYEFTYDEVGDAFYLGPGIPAWTKFESPHHTQELVYIMGIHEGNFTAKDEIIRVKFSQLLVDFINTGSPSTPENQWDQYDPKKNNYFEINFDENMKMPGMRNGYHQRAVEFWETDMPKLAKGITPITSVKDFFYPDREIAQKTFPAEAMENFPQYRNQTLPKEPKDSTNWNLFFWIMVIVSVVLAVFLFFTCALFLYNRDKRRQYERLI</sequence>
<dbReference type="EMBL" id="AZBU02000004">
    <property type="protein sequence ID" value="TKR83087.1"/>
    <property type="molecule type" value="Genomic_DNA"/>
</dbReference>
<dbReference type="STRING" id="34508.A0A4U5NIS4"/>
<name>A0A4U5NIS4_STECR</name>
<keyword evidence="4" id="KW-0732">Signal</keyword>
<comment type="caution">
    <text evidence="7">The sequence shown here is derived from an EMBL/GenBank/DDBJ whole genome shotgun (WGS) entry which is preliminary data.</text>
</comment>
<keyword evidence="5" id="KW-0812">Transmembrane</keyword>
<dbReference type="SUPFAM" id="SSF53474">
    <property type="entry name" value="alpha/beta-Hydrolases"/>
    <property type="match status" value="1"/>
</dbReference>
<dbReference type="Gene3D" id="3.40.50.1820">
    <property type="entry name" value="alpha/beta hydrolase"/>
    <property type="match status" value="1"/>
</dbReference>
<dbReference type="AlphaFoldDB" id="A0A4U5NIS4"/>
<reference evidence="7 8" key="2">
    <citation type="journal article" date="2019" name="G3 (Bethesda)">
        <title>Hybrid Assembly of the Genome of the Entomopathogenic Nematode Steinernema carpocapsae Identifies the X-Chromosome.</title>
        <authorList>
            <person name="Serra L."/>
            <person name="Macchietto M."/>
            <person name="Macias-Munoz A."/>
            <person name="McGill C.J."/>
            <person name="Rodriguez I.M."/>
            <person name="Rodriguez B."/>
            <person name="Murad R."/>
            <person name="Mortazavi A."/>
        </authorList>
    </citation>
    <scope>NUCLEOTIDE SEQUENCE [LARGE SCALE GENOMIC DNA]</scope>
    <source>
        <strain evidence="7 8">ALL</strain>
    </source>
</reference>
<evidence type="ECO:0000259" key="6">
    <source>
        <dbReference type="Pfam" id="PF00135"/>
    </source>
</evidence>
<evidence type="ECO:0000313" key="7">
    <source>
        <dbReference type="EMBL" id="TKR83087.1"/>
    </source>
</evidence>
<keyword evidence="3 4" id="KW-0378">Hydrolase</keyword>
<evidence type="ECO:0000313" key="8">
    <source>
        <dbReference type="Proteomes" id="UP000298663"/>
    </source>
</evidence>
<dbReference type="InterPro" id="IPR019826">
    <property type="entry name" value="Carboxylesterase_B_AS"/>
</dbReference>
<evidence type="ECO:0000256" key="1">
    <source>
        <dbReference type="ARBA" id="ARBA00005964"/>
    </source>
</evidence>
<protein>
    <recommendedName>
        <fullName evidence="4">Carboxylic ester hydrolase</fullName>
        <ecNumber evidence="4">3.1.1.-</ecNumber>
    </recommendedName>
</protein>
<dbReference type="Pfam" id="PF00135">
    <property type="entry name" value="COesterase"/>
    <property type="match status" value="1"/>
</dbReference>
<keyword evidence="5" id="KW-0472">Membrane</keyword>
<reference evidence="7 8" key="1">
    <citation type="journal article" date="2015" name="Genome Biol.">
        <title>Comparative genomics of Steinernema reveals deeply conserved gene regulatory networks.</title>
        <authorList>
            <person name="Dillman A.R."/>
            <person name="Macchietto M."/>
            <person name="Porter C.F."/>
            <person name="Rogers A."/>
            <person name="Williams B."/>
            <person name="Antoshechkin I."/>
            <person name="Lee M.M."/>
            <person name="Goodwin Z."/>
            <person name="Lu X."/>
            <person name="Lewis E.E."/>
            <person name="Goodrich-Blair H."/>
            <person name="Stock S.P."/>
            <person name="Adams B.J."/>
            <person name="Sternberg P.W."/>
            <person name="Mortazavi A."/>
        </authorList>
    </citation>
    <scope>NUCLEOTIDE SEQUENCE [LARGE SCALE GENOMIC DNA]</scope>
    <source>
        <strain evidence="7 8">ALL</strain>
    </source>
</reference>
<gene>
    <name evidence="7" type="ORF">L596_016736</name>
</gene>
<feature type="transmembrane region" description="Helical" evidence="5">
    <location>
        <begin position="607"/>
        <end position="632"/>
    </location>
</feature>
<dbReference type="InterPro" id="IPR029058">
    <property type="entry name" value="AB_hydrolase_fold"/>
</dbReference>
<organism evidence="7 8">
    <name type="scientific">Steinernema carpocapsae</name>
    <name type="common">Entomopathogenic nematode</name>
    <dbReference type="NCBI Taxonomy" id="34508"/>
    <lineage>
        <taxon>Eukaryota</taxon>
        <taxon>Metazoa</taxon>
        <taxon>Ecdysozoa</taxon>
        <taxon>Nematoda</taxon>
        <taxon>Chromadorea</taxon>
        <taxon>Rhabditida</taxon>
        <taxon>Tylenchina</taxon>
        <taxon>Panagrolaimomorpha</taxon>
        <taxon>Strongyloidoidea</taxon>
        <taxon>Steinernematidae</taxon>
        <taxon>Steinernema</taxon>
    </lineage>
</organism>